<gene>
    <name evidence="1" type="ORF">EBB54_29675</name>
</gene>
<sequence length="123" mass="15069">MEKVITIFDWWDGPLCGLASYKGSICIYERIFDEIRDEWSDEYYLTPIEEADVNTLLRDWNRWRDTVQNERPLDSYYSLEDKANYLRIIELSEQKRAYKKVAVFHGRYDKGYIPIEYYVEWRE</sequence>
<evidence type="ECO:0000313" key="2">
    <source>
        <dbReference type="Proteomes" id="UP000274920"/>
    </source>
</evidence>
<dbReference type="RefSeq" id="WP_125130382.1">
    <property type="nucleotide sequence ID" value="NZ_RHJS01000002.1"/>
</dbReference>
<name>A0A426DQA8_9FIRM</name>
<protein>
    <submittedName>
        <fullName evidence="1">Uncharacterized protein</fullName>
    </submittedName>
</protein>
<dbReference type="EMBL" id="RHJS01000002">
    <property type="protein sequence ID" value="RRK35039.1"/>
    <property type="molecule type" value="Genomic_DNA"/>
</dbReference>
<proteinExistence type="predicted"/>
<reference evidence="1" key="1">
    <citation type="submission" date="2018-10" db="EMBL/GenBank/DDBJ databases">
        <title>Schaedlerella arabinophila gen. nov. sp. nov., isolated from the mouse intestinal tract and comparative analysis with the genome of the closely related altered Schaedler flora strain ASF502.</title>
        <authorList>
            <person name="Miyake S."/>
            <person name="Soh M."/>
            <person name="Seedorf H."/>
        </authorList>
    </citation>
    <scope>NUCLEOTIDE SEQUENCE [LARGE SCALE GENOMIC DNA]</scope>
    <source>
        <strain evidence="1">DSM 106076</strain>
    </source>
</reference>
<comment type="caution">
    <text evidence="1">The sequence shown here is derived from an EMBL/GenBank/DDBJ whole genome shotgun (WGS) entry which is preliminary data.</text>
</comment>
<accession>A0A426DQA8</accession>
<dbReference type="Proteomes" id="UP000274920">
    <property type="component" value="Unassembled WGS sequence"/>
</dbReference>
<evidence type="ECO:0000313" key="1">
    <source>
        <dbReference type="EMBL" id="RRK35039.1"/>
    </source>
</evidence>
<organism evidence="1 2">
    <name type="scientific">Schaedlerella arabinosiphila</name>
    <dbReference type="NCBI Taxonomy" id="2044587"/>
    <lineage>
        <taxon>Bacteria</taxon>
        <taxon>Bacillati</taxon>
        <taxon>Bacillota</taxon>
        <taxon>Clostridia</taxon>
        <taxon>Lachnospirales</taxon>
        <taxon>Lachnospiraceae</taxon>
        <taxon>Schaedlerella</taxon>
    </lineage>
</organism>
<dbReference type="AlphaFoldDB" id="A0A426DQA8"/>
<keyword evidence="2" id="KW-1185">Reference proteome</keyword>